<gene>
    <name evidence="1" type="ORF">FHS94_003452</name>
</gene>
<dbReference type="Proteomes" id="UP000546200">
    <property type="component" value="Unassembled WGS sequence"/>
</dbReference>
<protein>
    <submittedName>
        <fullName evidence="1">Beta-glucosidase/6-phospho-beta-glucosidase/beta-galactosidase</fullName>
    </submittedName>
</protein>
<name>A0A7W9BG93_9SPHN</name>
<dbReference type="Pfam" id="PF00232">
    <property type="entry name" value="Glyco_hydro_1"/>
    <property type="match status" value="1"/>
</dbReference>
<organism evidence="1 2">
    <name type="scientific">Sphingomonas aerophila</name>
    <dbReference type="NCBI Taxonomy" id="1344948"/>
    <lineage>
        <taxon>Bacteria</taxon>
        <taxon>Pseudomonadati</taxon>
        <taxon>Pseudomonadota</taxon>
        <taxon>Alphaproteobacteria</taxon>
        <taxon>Sphingomonadales</taxon>
        <taxon>Sphingomonadaceae</taxon>
        <taxon>Sphingomonas</taxon>
    </lineage>
</organism>
<dbReference type="RefSeq" id="WP_343055335.1">
    <property type="nucleotide sequence ID" value="NZ_JACIJK010000012.1"/>
</dbReference>
<dbReference type="GO" id="GO:0005975">
    <property type="term" value="P:carbohydrate metabolic process"/>
    <property type="evidence" value="ECO:0007669"/>
    <property type="project" value="InterPro"/>
</dbReference>
<dbReference type="InterPro" id="IPR001360">
    <property type="entry name" value="Glyco_hydro_1"/>
</dbReference>
<keyword evidence="2" id="KW-1185">Reference proteome</keyword>
<proteinExistence type="predicted"/>
<evidence type="ECO:0000313" key="1">
    <source>
        <dbReference type="EMBL" id="MBB5716582.1"/>
    </source>
</evidence>
<dbReference type="PANTHER" id="PTHR12631">
    <property type="entry name" value="ALPHA-L-IDURONIDASE"/>
    <property type="match status" value="1"/>
</dbReference>
<dbReference type="Gene3D" id="3.20.20.80">
    <property type="entry name" value="Glycosidases"/>
    <property type="match status" value="1"/>
</dbReference>
<dbReference type="GO" id="GO:0004553">
    <property type="term" value="F:hydrolase activity, hydrolyzing O-glycosyl compounds"/>
    <property type="evidence" value="ECO:0007669"/>
    <property type="project" value="InterPro"/>
</dbReference>
<dbReference type="InterPro" id="IPR017853">
    <property type="entry name" value="GH"/>
</dbReference>
<dbReference type="InterPro" id="IPR051923">
    <property type="entry name" value="Glycosyl_Hydrolase_39"/>
</dbReference>
<comment type="caution">
    <text evidence="1">The sequence shown here is derived from an EMBL/GenBank/DDBJ whole genome shotgun (WGS) entry which is preliminary data.</text>
</comment>
<sequence>MKVAKALARAGDGRRAITTFMFATGIENSVPTINNGRTRIDEMESCGHYQRWREDFALVEEMGIGFLRFGPPIHKTWLGEGRYDWSFADETFADLRRRNIVPIVDLCHFGVPDWIGDFQNPDFPDLFCNYAGEFSRRYPWVQLYTPVNEMFICATFSARYGWWNEQLQTDRGFVTALKHLVKANVQAMREILQIRPDAIFIQSESSEYFHAESPKAIRPAELMNSQRFLSLDLNYGRRVDSEMYEYLMDNGMTRAEYHFFLDNRLKQHCIMGNDYYVTNEHRVSDDGVTRAAGEIFGYSEITRQYHARYRLPVMHTETNLNQGPLGTEAVDWLWKEWANVLRVRNDGVPVVGFTWYSLTDQVDWDTALREKNGNVNPLGLFDLDRNIRPVGRAYKKLIGQWRDVLPTQSLCLTVPVVMPREDGDDHAEAQWVRAEEMLIAAAAAQGE</sequence>
<evidence type="ECO:0000313" key="2">
    <source>
        <dbReference type="Proteomes" id="UP000546200"/>
    </source>
</evidence>
<dbReference type="EMBL" id="JACIJK010000012">
    <property type="protein sequence ID" value="MBB5716582.1"/>
    <property type="molecule type" value="Genomic_DNA"/>
</dbReference>
<accession>A0A7W9BG93</accession>
<dbReference type="SUPFAM" id="SSF51445">
    <property type="entry name" value="(Trans)glycosidases"/>
    <property type="match status" value="1"/>
</dbReference>
<dbReference type="PANTHER" id="PTHR12631:SF10">
    <property type="entry name" value="BETA-XYLOSIDASE-LIKE PROTEIN-RELATED"/>
    <property type="match status" value="1"/>
</dbReference>
<reference evidence="1 2" key="1">
    <citation type="submission" date="2020-08" db="EMBL/GenBank/DDBJ databases">
        <title>Genomic Encyclopedia of Type Strains, Phase IV (KMG-IV): sequencing the most valuable type-strain genomes for metagenomic binning, comparative biology and taxonomic classification.</title>
        <authorList>
            <person name="Goeker M."/>
        </authorList>
    </citation>
    <scope>NUCLEOTIDE SEQUENCE [LARGE SCALE GENOMIC DNA]</scope>
    <source>
        <strain evidence="1 2">DSM 100044</strain>
    </source>
</reference>
<dbReference type="AlphaFoldDB" id="A0A7W9BG93"/>